<keyword evidence="1" id="KW-1133">Transmembrane helix</keyword>
<evidence type="ECO:0000313" key="2">
    <source>
        <dbReference type="Ensembl" id="ENSGMOP00000022125.1"/>
    </source>
</evidence>
<protein>
    <submittedName>
        <fullName evidence="2">Uncharacterized protein</fullName>
    </submittedName>
</protein>
<feature type="transmembrane region" description="Helical" evidence="1">
    <location>
        <begin position="12"/>
        <end position="28"/>
    </location>
</feature>
<proteinExistence type="predicted"/>
<name>A0A8C4ZVE8_GADMO</name>
<reference evidence="2" key="2">
    <citation type="submission" date="2025-09" db="UniProtKB">
        <authorList>
            <consortium name="Ensembl"/>
        </authorList>
    </citation>
    <scope>IDENTIFICATION</scope>
</reference>
<reference evidence="2" key="1">
    <citation type="submission" date="2025-08" db="UniProtKB">
        <authorList>
            <consortium name="Ensembl"/>
        </authorList>
    </citation>
    <scope>IDENTIFICATION</scope>
</reference>
<organism evidence="2 3">
    <name type="scientific">Gadus morhua</name>
    <name type="common">Atlantic cod</name>
    <dbReference type="NCBI Taxonomy" id="8049"/>
    <lineage>
        <taxon>Eukaryota</taxon>
        <taxon>Metazoa</taxon>
        <taxon>Chordata</taxon>
        <taxon>Craniata</taxon>
        <taxon>Vertebrata</taxon>
        <taxon>Euteleostomi</taxon>
        <taxon>Actinopterygii</taxon>
        <taxon>Neopterygii</taxon>
        <taxon>Teleostei</taxon>
        <taxon>Neoteleostei</taxon>
        <taxon>Acanthomorphata</taxon>
        <taxon>Zeiogadaria</taxon>
        <taxon>Gadariae</taxon>
        <taxon>Gadiformes</taxon>
        <taxon>Gadoidei</taxon>
        <taxon>Gadidae</taxon>
        <taxon>Gadus</taxon>
    </lineage>
</organism>
<keyword evidence="1" id="KW-0472">Membrane</keyword>
<keyword evidence="1" id="KW-0812">Transmembrane</keyword>
<sequence length="114" mass="12672">MIKKSDETQPELALSGLCSLCLLLRTLLTHTPLSSQLIRYINNPPQLWAARCQLVTVSMTYLLVCSGQKNGSPDPHFELPPVTDILNQIAIGSVFLGLVLCWYFCSWVVAHSEI</sequence>
<evidence type="ECO:0000313" key="3">
    <source>
        <dbReference type="Proteomes" id="UP000694546"/>
    </source>
</evidence>
<feature type="transmembrane region" description="Helical" evidence="1">
    <location>
        <begin position="85"/>
        <end position="110"/>
    </location>
</feature>
<dbReference type="AlphaFoldDB" id="A0A8C4ZVE8"/>
<evidence type="ECO:0000256" key="1">
    <source>
        <dbReference type="SAM" id="Phobius"/>
    </source>
</evidence>
<keyword evidence="3" id="KW-1185">Reference proteome</keyword>
<accession>A0A8C4ZVE8</accession>
<dbReference type="Proteomes" id="UP000694546">
    <property type="component" value="Chromosome 10"/>
</dbReference>
<dbReference type="Ensembl" id="ENSGMOT00000046502.1">
    <property type="protein sequence ID" value="ENSGMOP00000022125.1"/>
    <property type="gene ID" value="ENSGMOG00000034110.1"/>
</dbReference>